<evidence type="ECO:0000256" key="1">
    <source>
        <dbReference type="ARBA" id="ARBA00009986"/>
    </source>
</evidence>
<dbReference type="FunFam" id="3.40.309.10:FF:000012">
    <property type="entry name" value="Betaine aldehyde dehydrogenase"/>
    <property type="match status" value="1"/>
</dbReference>
<dbReference type="PANTHER" id="PTHR43860:SF2">
    <property type="entry name" value="BETAINE ALDEHYDE DEHYDROGENASE-RELATED"/>
    <property type="match status" value="1"/>
</dbReference>
<dbReference type="InterPro" id="IPR016160">
    <property type="entry name" value="Ald_DH_CS_CYS"/>
</dbReference>
<dbReference type="Proteomes" id="UP000664859">
    <property type="component" value="Unassembled WGS sequence"/>
</dbReference>
<keyword evidence="3" id="KW-0520">NAD</keyword>
<proteinExistence type="inferred from homology"/>
<dbReference type="PROSITE" id="PS00687">
    <property type="entry name" value="ALDEHYDE_DEHYDR_GLU"/>
    <property type="match status" value="1"/>
</dbReference>
<dbReference type="InterPro" id="IPR029510">
    <property type="entry name" value="Ald_DH_CS_GLU"/>
</dbReference>
<keyword evidence="2 6" id="KW-0560">Oxidoreductase</keyword>
<evidence type="ECO:0000256" key="6">
    <source>
        <dbReference type="RuleBase" id="RU003345"/>
    </source>
</evidence>
<evidence type="ECO:0000256" key="3">
    <source>
        <dbReference type="ARBA" id="ARBA00023027"/>
    </source>
</evidence>
<dbReference type="PROSITE" id="PS00070">
    <property type="entry name" value="ALDEHYDE_DEHYDR_CYS"/>
    <property type="match status" value="1"/>
</dbReference>
<evidence type="ECO:0000256" key="2">
    <source>
        <dbReference type="ARBA" id="ARBA00023002"/>
    </source>
</evidence>
<keyword evidence="9" id="KW-1185">Reference proteome</keyword>
<dbReference type="FunFam" id="3.40.605.10:FF:000007">
    <property type="entry name" value="NAD/NADP-dependent betaine aldehyde dehydrogenase"/>
    <property type="match status" value="1"/>
</dbReference>
<dbReference type="GO" id="GO:0016620">
    <property type="term" value="F:oxidoreductase activity, acting on the aldehyde or oxo group of donors, NAD or NADP as acceptor"/>
    <property type="evidence" value="ECO:0007669"/>
    <property type="project" value="InterPro"/>
</dbReference>
<sequence length="496" mass="52760">MAGFQARSGFFVGGQWVGAKSDKTFDVIDPATEQVLATFADASDADVDAAVTAAVTAKPAWGKTTGAQRAATMRAIAARVRDAKPTLARMEATNAGKPFPEAEWDVDDVAACFEYYAGLAEALDKRQWAKVDVGDDGYLARLRKEPIGVVAAVVPWNYPLLMATWKVAPALAAGCVVVLKPSELTPMTALELAALASDAGLPAGVLNVVTGTGGTGAAMVAHPGVDKITFTGSGPTGSRIMRTAAERVTPVTLELGGKSPAIVFDDAHLERTVEWVMFGCFWTNGQICSATSRLLLQEGLADKFLARLVSEVNKIKVGAPMDDDTKLGPLVSKAQQEKVLGFIERARGQGAKVLAGGARPSGLSTGWYVQPTVLGGVTADMEVWQSEIFGPVLSVMTFKTEAEAIALANGSEYGLASAVFSRDEAQLDRVTTQLEAGIVWQNCSQPCFCQLPWGGFKRSGVGRDLGEFGLENYLEPKQIVRYNKDEDLGWYQQAKL</sequence>
<dbReference type="Gene3D" id="3.40.605.10">
    <property type="entry name" value="Aldehyde Dehydrogenase, Chain A, domain 1"/>
    <property type="match status" value="1"/>
</dbReference>
<evidence type="ECO:0000313" key="8">
    <source>
        <dbReference type="EMBL" id="KAG5181252.1"/>
    </source>
</evidence>
<dbReference type="PANTHER" id="PTHR43860">
    <property type="entry name" value="BETAINE ALDEHYDE DEHYDROGENASE"/>
    <property type="match status" value="1"/>
</dbReference>
<comment type="caution">
    <text evidence="8">The sequence shown here is derived from an EMBL/GenBank/DDBJ whole genome shotgun (WGS) entry which is preliminary data.</text>
</comment>
<dbReference type="AlphaFoldDB" id="A0A835YWA1"/>
<comment type="similarity">
    <text evidence="1 6">Belongs to the aldehyde dehydrogenase family.</text>
</comment>
<comment type="pathway">
    <text evidence="4">Amine and polyamine biosynthesis; betaine biosynthesis via choline pathway; betaine from betaine aldehyde: step 1/1.</text>
</comment>
<evidence type="ECO:0000259" key="7">
    <source>
        <dbReference type="Pfam" id="PF00171"/>
    </source>
</evidence>
<evidence type="ECO:0000256" key="4">
    <source>
        <dbReference type="ARBA" id="ARBA00037921"/>
    </source>
</evidence>
<reference evidence="8" key="1">
    <citation type="submission" date="2021-02" db="EMBL/GenBank/DDBJ databases">
        <title>First Annotated Genome of the Yellow-green Alga Tribonema minus.</title>
        <authorList>
            <person name="Mahan K.M."/>
        </authorList>
    </citation>
    <scope>NUCLEOTIDE SEQUENCE</scope>
    <source>
        <strain evidence="8">UTEX B ZZ1240</strain>
    </source>
</reference>
<evidence type="ECO:0000256" key="5">
    <source>
        <dbReference type="PROSITE-ProRule" id="PRU10007"/>
    </source>
</evidence>
<dbReference type="EMBL" id="JAFCMP010000334">
    <property type="protein sequence ID" value="KAG5181252.1"/>
    <property type="molecule type" value="Genomic_DNA"/>
</dbReference>
<dbReference type="InterPro" id="IPR016161">
    <property type="entry name" value="Ald_DH/histidinol_DH"/>
</dbReference>
<dbReference type="SUPFAM" id="SSF53720">
    <property type="entry name" value="ALDH-like"/>
    <property type="match status" value="1"/>
</dbReference>
<organism evidence="8 9">
    <name type="scientific">Tribonema minus</name>
    <dbReference type="NCBI Taxonomy" id="303371"/>
    <lineage>
        <taxon>Eukaryota</taxon>
        <taxon>Sar</taxon>
        <taxon>Stramenopiles</taxon>
        <taxon>Ochrophyta</taxon>
        <taxon>PX clade</taxon>
        <taxon>Xanthophyceae</taxon>
        <taxon>Tribonematales</taxon>
        <taxon>Tribonemataceae</taxon>
        <taxon>Tribonema</taxon>
    </lineage>
</organism>
<feature type="active site" evidence="5">
    <location>
        <position position="254"/>
    </location>
</feature>
<dbReference type="InterPro" id="IPR016162">
    <property type="entry name" value="Ald_DH_N"/>
</dbReference>
<gene>
    <name evidence="8" type="ORF">JKP88DRAFT_321532</name>
</gene>
<feature type="domain" description="Aldehyde dehydrogenase" evidence="7">
    <location>
        <begin position="16"/>
        <end position="479"/>
    </location>
</feature>
<dbReference type="InterPro" id="IPR015590">
    <property type="entry name" value="Aldehyde_DH_dom"/>
</dbReference>
<dbReference type="InterPro" id="IPR016163">
    <property type="entry name" value="Ald_DH_C"/>
</dbReference>
<accession>A0A835YWA1</accession>
<name>A0A835YWA1_9STRA</name>
<protein>
    <submittedName>
        <fullName evidence="8">Betaine aldehyde dehydrogenase</fullName>
    </submittedName>
</protein>
<dbReference type="OrthoDB" id="310895at2759"/>
<dbReference type="Gene3D" id="3.40.309.10">
    <property type="entry name" value="Aldehyde Dehydrogenase, Chain A, domain 2"/>
    <property type="match status" value="1"/>
</dbReference>
<dbReference type="Pfam" id="PF00171">
    <property type="entry name" value="Aldedh"/>
    <property type="match status" value="1"/>
</dbReference>
<evidence type="ECO:0000313" key="9">
    <source>
        <dbReference type="Proteomes" id="UP000664859"/>
    </source>
</evidence>